<dbReference type="RefSeq" id="XP_024710064.1">
    <property type="nucleotide sequence ID" value="XM_024851273.1"/>
</dbReference>
<sequence length="491" mass="53631">MARYLVSLACFVTSSYASLSGLGKDSDSSRQDTSTACRQACSQLSSTFGSAFHWRNDNFTIWDAKQQEVHPTCRVEPSSAQDVANILGTLVDHWCYFATPNSIGGVTIDLDRLSNVEILPGSSRARVGGGATTLQVYEALETRNLSFVGGRVGSVGVGGFILGGGTSPFSNKYGLSLDNVFEYEVVLANGTITTASEAHNPDLYYALRGGGNNFGIVTAFTVRTFPQGPVFTSMTTYAANQSDRVLDNVYELYTDERYTSDMDLGYDLYYTYRSQGNEFMLSGTQRYAKPVQNSAVFKDINRIPTLTRSTNIAPMSQVVGGTESLGTTRHLFATLTVAPSRSFLSQGLRIFQEEVEAIRTVPGLVPNFICYPIQRNAIAAMKQRGGNALGIDREGPLFLILISTAWSNRTDDAAVNRMTANTIERLTVAANDLGIADRYKYINYASAAQASTIFAGYGDENLQRLKKIQKSMDPHGIFTSEGLWRGFVKLL</sequence>
<evidence type="ECO:0000256" key="1">
    <source>
        <dbReference type="ARBA" id="ARBA00005466"/>
    </source>
</evidence>
<evidence type="ECO:0000313" key="7">
    <source>
        <dbReference type="EMBL" id="PLB54762.1"/>
    </source>
</evidence>
<dbReference type="VEuPathDB" id="FungiDB:P170DRAFT_452424"/>
<keyword evidence="8" id="KW-1185">Reference proteome</keyword>
<evidence type="ECO:0000256" key="3">
    <source>
        <dbReference type="ARBA" id="ARBA00022827"/>
    </source>
</evidence>
<dbReference type="Gene3D" id="3.30.465.10">
    <property type="match status" value="1"/>
</dbReference>
<keyword evidence="2" id="KW-0285">Flavoprotein</keyword>
<keyword evidence="4" id="KW-0560">Oxidoreductase</keyword>
<reference evidence="7 8" key="1">
    <citation type="submission" date="2016-12" db="EMBL/GenBank/DDBJ databases">
        <title>The genomes of Aspergillus section Nigri reveals drivers in fungal speciation.</title>
        <authorList>
            <consortium name="DOE Joint Genome Institute"/>
            <person name="Vesth T.C."/>
            <person name="Nybo J."/>
            <person name="Theobald S."/>
            <person name="Brandl J."/>
            <person name="Frisvad J.C."/>
            <person name="Nielsen K.F."/>
            <person name="Lyhne E.K."/>
            <person name="Kogle M.E."/>
            <person name="Kuo A."/>
            <person name="Riley R."/>
            <person name="Clum A."/>
            <person name="Nolan M."/>
            <person name="Lipzen A."/>
            <person name="Salamov A."/>
            <person name="Henrissat B."/>
            <person name="Wiebenga A."/>
            <person name="De Vries R.P."/>
            <person name="Grigoriev I.V."/>
            <person name="Mortensen U.H."/>
            <person name="Andersen M.R."/>
            <person name="Baker S.E."/>
        </authorList>
    </citation>
    <scope>NUCLEOTIDE SEQUENCE [LARGE SCALE GENOMIC DNA]</scope>
    <source>
        <strain evidence="7 8">IBT 23096</strain>
    </source>
</reference>
<dbReference type="STRING" id="1392250.A0A2I2GPG2"/>
<dbReference type="InterPro" id="IPR036318">
    <property type="entry name" value="FAD-bd_PCMH-like_sf"/>
</dbReference>
<dbReference type="Pfam" id="PF01565">
    <property type="entry name" value="FAD_binding_4"/>
    <property type="match status" value="1"/>
</dbReference>
<evidence type="ECO:0000313" key="8">
    <source>
        <dbReference type="Proteomes" id="UP000234275"/>
    </source>
</evidence>
<dbReference type="SUPFAM" id="SSF56176">
    <property type="entry name" value="FAD-binding/transporter-associated domain-like"/>
    <property type="match status" value="1"/>
</dbReference>
<protein>
    <submittedName>
        <fullName evidence="7">FAD-binding domain-containing protein</fullName>
    </submittedName>
</protein>
<dbReference type="InterPro" id="IPR016166">
    <property type="entry name" value="FAD-bd_PCMH"/>
</dbReference>
<dbReference type="Gene3D" id="3.40.462.20">
    <property type="match status" value="1"/>
</dbReference>
<feature type="chain" id="PRO_5014143422" evidence="5">
    <location>
        <begin position="18"/>
        <end position="491"/>
    </location>
</feature>
<dbReference type="PROSITE" id="PS51387">
    <property type="entry name" value="FAD_PCMH"/>
    <property type="match status" value="1"/>
</dbReference>
<dbReference type="GeneID" id="36558972"/>
<dbReference type="InterPro" id="IPR050416">
    <property type="entry name" value="FAD-linked_Oxidoreductase"/>
</dbReference>
<dbReference type="PANTHER" id="PTHR42973:SF54">
    <property type="entry name" value="FAD-BINDING PCMH-TYPE DOMAIN-CONTAINING PROTEIN"/>
    <property type="match status" value="1"/>
</dbReference>
<proteinExistence type="inferred from homology"/>
<comment type="caution">
    <text evidence="7">The sequence shown here is derived from an EMBL/GenBank/DDBJ whole genome shotgun (WGS) entry which is preliminary data.</text>
</comment>
<feature type="signal peptide" evidence="5">
    <location>
        <begin position="1"/>
        <end position="17"/>
    </location>
</feature>
<dbReference type="EMBL" id="MSFO01000001">
    <property type="protein sequence ID" value="PLB54762.1"/>
    <property type="molecule type" value="Genomic_DNA"/>
</dbReference>
<keyword evidence="3" id="KW-0274">FAD</keyword>
<evidence type="ECO:0000256" key="5">
    <source>
        <dbReference type="SAM" id="SignalP"/>
    </source>
</evidence>
<evidence type="ECO:0000256" key="4">
    <source>
        <dbReference type="ARBA" id="ARBA00023002"/>
    </source>
</evidence>
<dbReference type="InterPro" id="IPR016169">
    <property type="entry name" value="FAD-bd_PCMH_sub2"/>
</dbReference>
<gene>
    <name evidence="7" type="ORF">P170DRAFT_452424</name>
</gene>
<dbReference type="GO" id="GO:0071949">
    <property type="term" value="F:FAD binding"/>
    <property type="evidence" value="ECO:0007669"/>
    <property type="project" value="InterPro"/>
</dbReference>
<comment type="similarity">
    <text evidence="1">Belongs to the oxygen-dependent FAD-linked oxidoreductase family.</text>
</comment>
<dbReference type="OrthoDB" id="2151789at2759"/>
<dbReference type="AlphaFoldDB" id="A0A2I2GPG2"/>
<name>A0A2I2GPG2_9EURO</name>
<evidence type="ECO:0000256" key="2">
    <source>
        <dbReference type="ARBA" id="ARBA00022630"/>
    </source>
</evidence>
<dbReference type="Proteomes" id="UP000234275">
    <property type="component" value="Unassembled WGS sequence"/>
</dbReference>
<dbReference type="PANTHER" id="PTHR42973">
    <property type="entry name" value="BINDING OXIDOREDUCTASE, PUTATIVE (AFU_ORTHOLOGUE AFUA_1G17690)-RELATED"/>
    <property type="match status" value="1"/>
</dbReference>
<evidence type="ECO:0000259" key="6">
    <source>
        <dbReference type="PROSITE" id="PS51387"/>
    </source>
</evidence>
<dbReference type="GO" id="GO:0016491">
    <property type="term" value="F:oxidoreductase activity"/>
    <property type="evidence" value="ECO:0007669"/>
    <property type="project" value="UniProtKB-KW"/>
</dbReference>
<keyword evidence="5" id="KW-0732">Signal</keyword>
<dbReference type="InterPro" id="IPR006094">
    <property type="entry name" value="Oxid_FAD_bind_N"/>
</dbReference>
<feature type="domain" description="FAD-binding PCMH-type" evidence="6">
    <location>
        <begin position="47"/>
        <end position="227"/>
    </location>
</feature>
<accession>A0A2I2GPG2</accession>
<organism evidence="7 8">
    <name type="scientific">Aspergillus steynii IBT 23096</name>
    <dbReference type="NCBI Taxonomy" id="1392250"/>
    <lineage>
        <taxon>Eukaryota</taxon>
        <taxon>Fungi</taxon>
        <taxon>Dikarya</taxon>
        <taxon>Ascomycota</taxon>
        <taxon>Pezizomycotina</taxon>
        <taxon>Eurotiomycetes</taxon>
        <taxon>Eurotiomycetidae</taxon>
        <taxon>Eurotiales</taxon>
        <taxon>Aspergillaceae</taxon>
        <taxon>Aspergillus</taxon>
        <taxon>Aspergillus subgen. Circumdati</taxon>
    </lineage>
</organism>